<dbReference type="InterPro" id="IPR004464">
    <property type="entry name" value="FBPase_class-2/SBPase"/>
</dbReference>
<dbReference type="RefSeq" id="WP_169036503.1">
    <property type="nucleotide sequence ID" value="NZ_LANA01000002.1"/>
</dbReference>
<evidence type="ECO:0000256" key="5">
    <source>
        <dbReference type="ARBA" id="ARBA00023211"/>
    </source>
</evidence>
<protein>
    <recommendedName>
        <fullName evidence="7">Fructose-1,6-bisphosphatase</fullName>
    </recommendedName>
</protein>
<dbReference type="PIRSF" id="PIRSF004532">
    <property type="entry name" value="GlpX"/>
    <property type="match status" value="1"/>
</dbReference>
<dbReference type="SUPFAM" id="SSF56655">
    <property type="entry name" value="Carbohydrate phosphatase"/>
    <property type="match status" value="1"/>
</dbReference>
<sequence>MSIDKKYIDQFINVSSKAALASSYLVGKKNKIAADQAAVDSMRFELNKMDISGEVVIGEGSLDEAPMLYTGELLGSKNGPSFDIAVDPLEGTNFAANNLPGAISVIAIAEKGNLFNAPETYMDKISTGKVEKGLIDLDNPLKKNIYNLADFMNKDISSITACILDRPRHKKIIDELKRLNVKIKLITDGDVLGALYVSNPKYNVDIFLGIGGGPEGVLAACALDTFDCHFQGRFIFDNDKDKHEAQKMGITDFNKKYELNEIIKGDSIFCATGITTNDVLTGIKIRDNNYISETLVTHKNTHLKKIIKKSTIIKG</sequence>
<dbReference type="Gene3D" id="3.30.540.10">
    <property type="entry name" value="Fructose-1,6-Bisphosphatase, subunit A, domain 1"/>
    <property type="match status" value="1"/>
</dbReference>
<keyword evidence="4" id="KW-0378">Hydrolase</keyword>
<evidence type="ECO:0000256" key="2">
    <source>
        <dbReference type="ARBA" id="ARBA00008989"/>
    </source>
</evidence>
<evidence type="ECO:0000313" key="9">
    <source>
        <dbReference type="Proteomes" id="UP001166004"/>
    </source>
</evidence>
<name>A0ABX1T3I4_PELUQ</name>
<comment type="similarity">
    <text evidence="2 7">Belongs to the FBPase class 2 family.</text>
</comment>
<keyword evidence="5" id="KW-0464">Manganese</keyword>
<keyword evidence="6 7" id="KW-0119">Carbohydrate metabolism</keyword>
<proteinExistence type="inferred from homology"/>
<comment type="catalytic activity">
    <reaction evidence="1">
        <text>beta-D-fructose 1,6-bisphosphate + H2O = beta-D-fructose 6-phosphate + phosphate</text>
        <dbReference type="Rhea" id="RHEA:11064"/>
        <dbReference type="ChEBI" id="CHEBI:15377"/>
        <dbReference type="ChEBI" id="CHEBI:32966"/>
        <dbReference type="ChEBI" id="CHEBI:43474"/>
        <dbReference type="ChEBI" id="CHEBI:57634"/>
        <dbReference type="EC" id="3.1.3.11"/>
    </reaction>
</comment>
<dbReference type="PANTHER" id="PTHR30447:SF0">
    <property type="entry name" value="FRUCTOSE-1,6-BISPHOSPHATASE 1 CLASS 2-RELATED"/>
    <property type="match status" value="1"/>
</dbReference>
<gene>
    <name evidence="8" type="ORF">VP91_00011600</name>
</gene>
<comment type="caution">
    <text evidence="8">The sequence shown here is derived from an EMBL/GenBank/DDBJ whole genome shotgun (WGS) entry which is preliminary data.</text>
</comment>
<dbReference type="PANTHER" id="PTHR30447">
    <property type="entry name" value="FRUCTOSE-1,6-BISPHOSPHATASE CLASS 2"/>
    <property type="match status" value="1"/>
</dbReference>
<accession>A0ABX1T3I4</accession>
<evidence type="ECO:0000256" key="1">
    <source>
        <dbReference type="ARBA" id="ARBA00001273"/>
    </source>
</evidence>
<dbReference type="Pfam" id="PF03320">
    <property type="entry name" value="FBPase_glpX"/>
    <property type="match status" value="1"/>
</dbReference>
<evidence type="ECO:0000256" key="6">
    <source>
        <dbReference type="ARBA" id="ARBA00023277"/>
    </source>
</evidence>
<keyword evidence="3" id="KW-0479">Metal-binding</keyword>
<dbReference type="EMBL" id="LANA01000002">
    <property type="protein sequence ID" value="NMN68004.1"/>
    <property type="molecule type" value="Genomic_DNA"/>
</dbReference>
<dbReference type="NCBIfam" id="TIGR00330">
    <property type="entry name" value="glpX"/>
    <property type="match status" value="1"/>
</dbReference>
<reference evidence="8 9" key="1">
    <citation type="submission" date="2019-07" db="EMBL/GenBank/DDBJ databases">
        <title>SAR11 Genome Evolution.</title>
        <authorList>
            <person name="Giovannoni S."/>
        </authorList>
    </citation>
    <scope>NUCLEOTIDE SEQUENCE [LARGE SCALE GENOMIC DNA]</scope>
    <source>
        <strain evidence="8 9">HTCC9565</strain>
    </source>
</reference>
<evidence type="ECO:0000256" key="7">
    <source>
        <dbReference type="PIRNR" id="PIRNR004532"/>
    </source>
</evidence>
<evidence type="ECO:0000313" key="8">
    <source>
        <dbReference type="EMBL" id="NMN68004.1"/>
    </source>
</evidence>
<keyword evidence="9" id="KW-1185">Reference proteome</keyword>
<evidence type="ECO:0000256" key="4">
    <source>
        <dbReference type="ARBA" id="ARBA00022801"/>
    </source>
</evidence>
<dbReference type="Proteomes" id="UP001166004">
    <property type="component" value="Unassembled WGS sequence"/>
</dbReference>
<dbReference type="Gene3D" id="3.40.190.90">
    <property type="match status" value="1"/>
</dbReference>
<organism evidence="8 9">
    <name type="scientific">Pelagibacter ubique</name>
    <dbReference type="NCBI Taxonomy" id="198252"/>
    <lineage>
        <taxon>Bacteria</taxon>
        <taxon>Pseudomonadati</taxon>
        <taxon>Pseudomonadota</taxon>
        <taxon>Alphaproteobacteria</taxon>
        <taxon>Candidatus Pelagibacterales</taxon>
        <taxon>Candidatus Pelagibacteraceae</taxon>
        <taxon>Candidatus Pelagibacter</taxon>
    </lineage>
</organism>
<evidence type="ECO:0000256" key="3">
    <source>
        <dbReference type="ARBA" id="ARBA00022723"/>
    </source>
</evidence>